<dbReference type="RefSeq" id="XP_004259739.1">
    <property type="nucleotide sequence ID" value="XM_004259691.1"/>
</dbReference>
<proteinExistence type="predicted"/>
<reference evidence="1 2" key="1">
    <citation type="submission" date="2012-10" db="EMBL/GenBank/DDBJ databases">
        <authorList>
            <person name="Zafar N."/>
            <person name="Inman J."/>
            <person name="Hall N."/>
            <person name="Lorenzi H."/>
            <person name="Caler E."/>
        </authorList>
    </citation>
    <scope>NUCLEOTIDE SEQUENCE [LARGE SCALE GENOMIC DNA]</scope>
    <source>
        <strain evidence="1 2">IP1</strain>
    </source>
</reference>
<sequence>MDFQGMAIIDDNEVDNFGNIPEVHGPDIDITLNDNLSRSSNNLCLTFLQNILITFKFMWKFCCDGLCDSIYRCTCICDFFSCFWCDVTCCHCFLNCNCCNCDYYDDTCECPFYSKYCCVPFRLIFCCNCKHTCCENCSQEHFTYDNVWDYVFFFFDILCECFVESCVCLLKPFVAVIVFFFNLICCTYCTYGECNQKCAEGVGCVTCGCCGNRNRYSDVYHYVWDCGCCKEKWCFLCNCLLGDGMCVCTPLYIFCCQWMNFDCHTCSDENVECCGEDSKEQCEYACKCDLSRKCCDYNLRLLD</sequence>
<dbReference type="AlphaFoldDB" id="L7FQA2"/>
<name>L7FQA2_ENTIV</name>
<accession>L7FQA2</accession>
<keyword evidence="2" id="KW-1185">Reference proteome</keyword>
<dbReference type="GeneID" id="14891944"/>
<dbReference type="EMBL" id="KB206296">
    <property type="protein sequence ID" value="ELP92968.1"/>
    <property type="molecule type" value="Genomic_DNA"/>
</dbReference>
<protein>
    <submittedName>
        <fullName evidence="1">Uncharacterized protein</fullName>
    </submittedName>
</protein>
<dbReference type="KEGG" id="eiv:EIN_264120"/>
<evidence type="ECO:0000313" key="2">
    <source>
        <dbReference type="Proteomes" id="UP000014680"/>
    </source>
</evidence>
<dbReference type="Proteomes" id="UP000014680">
    <property type="component" value="Unassembled WGS sequence"/>
</dbReference>
<dbReference type="VEuPathDB" id="AmoebaDB:EIN_264120"/>
<evidence type="ECO:0000313" key="1">
    <source>
        <dbReference type="EMBL" id="ELP92968.1"/>
    </source>
</evidence>
<organism evidence="1 2">
    <name type="scientific">Entamoeba invadens IP1</name>
    <dbReference type="NCBI Taxonomy" id="370355"/>
    <lineage>
        <taxon>Eukaryota</taxon>
        <taxon>Amoebozoa</taxon>
        <taxon>Evosea</taxon>
        <taxon>Archamoebae</taxon>
        <taxon>Mastigamoebida</taxon>
        <taxon>Entamoebidae</taxon>
        <taxon>Entamoeba</taxon>
    </lineage>
</organism>
<gene>
    <name evidence="1" type="ORF">EIN_264120</name>
</gene>